<dbReference type="EMBL" id="GBRH01223930">
    <property type="protein sequence ID" value="JAD73965.1"/>
    <property type="molecule type" value="Transcribed_RNA"/>
</dbReference>
<reference evidence="2" key="1">
    <citation type="submission" date="2014-09" db="EMBL/GenBank/DDBJ databases">
        <authorList>
            <person name="Magalhaes I.L.F."/>
            <person name="Oliveira U."/>
            <person name="Santos F.R."/>
            <person name="Vidigal T.H.D.A."/>
            <person name="Brescovit A.D."/>
            <person name="Santos A.J."/>
        </authorList>
    </citation>
    <scope>NUCLEOTIDE SEQUENCE</scope>
    <source>
        <tissue evidence="2">Shoot tissue taken approximately 20 cm above the soil surface</tissue>
    </source>
</reference>
<feature type="compositionally biased region" description="Low complexity" evidence="1">
    <location>
        <begin position="1"/>
        <end position="12"/>
    </location>
</feature>
<organism evidence="2">
    <name type="scientific">Arundo donax</name>
    <name type="common">Giant reed</name>
    <name type="synonym">Donax arundinaceus</name>
    <dbReference type="NCBI Taxonomy" id="35708"/>
    <lineage>
        <taxon>Eukaryota</taxon>
        <taxon>Viridiplantae</taxon>
        <taxon>Streptophyta</taxon>
        <taxon>Embryophyta</taxon>
        <taxon>Tracheophyta</taxon>
        <taxon>Spermatophyta</taxon>
        <taxon>Magnoliopsida</taxon>
        <taxon>Liliopsida</taxon>
        <taxon>Poales</taxon>
        <taxon>Poaceae</taxon>
        <taxon>PACMAD clade</taxon>
        <taxon>Arundinoideae</taxon>
        <taxon>Arundineae</taxon>
        <taxon>Arundo</taxon>
    </lineage>
</organism>
<feature type="region of interest" description="Disordered" evidence="1">
    <location>
        <begin position="1"/>
        <end position="20"/>
    </location>
</feature>
<evidence type="ECO:0000313" key="2">
    <source>
        <dbReference type="EMBL" id="JAD73965.1"/>
    </source>
</evidence>
<sequence length="49" mass="5768">MACTRAATSRSRTASKRWDRAALRTCSEQRRRTWRQCSPWGAKTRSRKP</sequence>
<evidence type="ECO:0000256" key="1">
    <source>
        <dbReference type="SAM" id="MobiDB-lite"/>
    </source>
</evidence>
<proteinExistence type="predicted"/>
<reference evidence="2" key="2">
    <citation type="journal article" date="2015" name="Data Brief">
        <title>Shoot transcriptome of the giant reed, Arundo donax.</title>
        <authorList>
            <person name="Barrero R.A."/>
            <person name="Guerrero F.D."/>
            <person name="Moolhuijzen P."/>
            <person name="Goolsby J.A."/>
            <person name="Tidwell J."/>
            <person name="Bellgard S.E."/>
            <person name="Bellgard M.I."/>
        </authorList>
    </citation>
    <scope>NUCLEOTIDE SEQUENCE</scope>
    <source>
        <tissue evidence="2">Shoot tissue taken approximately 20 cm above the soil surface</tissue>
    </source>
</reference>
<name>A0A0A9CKN3_ARUDO</name>
<protein>
    <submittedName>
        <fullName evidence="2">Uncharacterized protein</fullName>
    </submittedName>
</protein>
<accession>A0A0A9CKN3</accession>
<dbReference type="AlphaFoldDB" id="A0A0A9CKN3"/>